<dbReference type="InterPro" id="IPR001283">
    <property type="entry name" value="CRISP-related"/>
</dbReference>
<evidence type="ECO:0000313" key="4">
    <source>
        <dbReference type="Proteomes" id="UP000289738"/>
    </source>
</evidence>
<dbReference type="SUPFAM" id="SSF55797">
    <property type="entry name" value="PR-1-like"/>
    <property type="match status" value="1"/>
</dbReference>
<evidence type="ECO:0000313" key="3">
    <source>
        <dbReference type="EMBL" id="RYQ95376.1"/>
    </source>
</evidence>
<keyword evidence="4" id="KW-1185">Reference proteome</keyword>
<dbReference type="Proteomes" id="UP000289738">
    <property type="component" value="Chromosome B08"/>
</dbReference>
<dbReference type="STRING" id="3818.A0A444Y0G8"/>
<sequence length="200" mass="22527">MRIMKMVIIINFVSILLPLCIVAMVADEAESPEEYLRGHNTARVSVGVPPLKWDVKLEKIAQKLMNEYLTICQGIFVPSKPSMYGKNLAWHVKPEHYTAAKAIAEWVEQKKYYDHKSNSCIGGKCECYTQVVWRETTHVGCAKLKCPKRLCMFLIGGLSLAGDSYSRDDGIIATGNSTVRNYISNNLFSDLYIIMPFPNA</sequence>
<dbReference type="PRINTS" id="PR00837">
    <property type="entry name" value="V5TPXLIKE"/>
</dbReference>
<protein>
    <recommendedName>
        <fullName evidence="2">SCP domain-containing protein</fullName>
    </recommendedName>
</protein>
<keyword evidence="1" id="KW-0812">Transmembrane</keyword>
<keyword evidence="1" id="KW-1133">Transmembrane helix</keyword>
<dbReference type="InterPro" id="IPR035940">
    <property type="entry name" value="CAP_sf"/>
</dbReference>
<dbReference type="Pfam" id="PF00188">
    <property type="entry name" value="CAP"/>
    <property type="match status" value="1"/>
</dbReference>
<dbReference type="PANTHER" id="PTHR10334">
    <property type="entry name" value="CYSTEINE-RICH SECRETORY PROTEIN-RELATED"/>
    <property type="match status" value="1"/>
</dbReference>
<gene>
    <name evidence="3" type="ORF">Ahy_B08g090647</name>
</gene>
<reference evidence="3 4" key="1">
    <citation type="submission" date="2019-01" db="EMBL/GenBank/DDBJ databases">
        <title>Sequencing of cultivated peanut Arachis hypogaea provides insights into genome evolution and oil improvement.</title>
        <authorList>
            <person name="Chen X."/>
        </authorList>
    </citation>
    <scope>NUCLEOTIDE SEQUENCE [LARGE SCALE GENOMIC DNA]</scope>
    <source>
        <strain evidence="4">cv. Fuhuasheng</strain>
        <tissue evidence="3">Leaves</tissue>
    </source>
</reference>
<dbReference type="SMART" id="SM00198">
    <property type="entry name" value="SCP"/>
    <property type="match status" value="1"/>
</dbReference>
<dbReference type="EMBL" id="SDMP01000018">
    <property type="protein sequence ID" value="RYQ95376.1"/>
    <property type="molecule type" value="Genomic_DNA"/>
</dbReference>
<keyword evidence="1" id="KW-0472">Membrane</keyword>
<name>A0A444Y0G8_ARAHY</name>
<proteinExistence type="predicted"/>
<accession>A0A444Y0G8</accession>
<evidence type="ECO:0000256" key="1">
    <source>
        <dbReference type="SAM" id="Phobius"/>
    </source>
</evidence>
<dbReference type="AlphaFoldDB" id="A0A444Y0G8"/>
<evidence type="ECO:0000259" key="2">
    <source>
        <dbReference type="SMART" id="SM00198"/>
    </source>
</evidence>
<dbReference type="InterPro" id="IPR014044">
    <property type="entry name" value="CAP_dom"/>
</dbReference>
<organism evidence="3 4">
    <name type="scientific">Arachis hypogaea</name>
    <name type="common">Peanut</name>
    <dbReference type="NCBI Taxonomy" id="3818"/>
    <lineage>
        <taxon>Eukaryota</taxon>
        <taxon>Viridiplantae</taxon>
        <taxon>Streptophyta</taxon>
        <taxon>Embryophyta</taxon>
        <taxon>Tracheophyta</taxon>
        <taxon>Spermatophyta</taxon>
        <taxon>Magnoliopsida</taxon>
        <taxon>eudicotyledons</taxon>
        <taxon>Gunneridae</taxon>
        <taxon>Pentapetalae</taxon>
        <taxon>rosids</taxon>
        <taxon>fabids</taxon>
        <taxon>Fabales</taxon>
        <taxon>Fabaceae</taxon>
        <taxon>Papilionoideae</taxon>
        <taxon>50 kb inversion clade</taxon>
        <taxon>dalbergioids sensu lato</taxon>
        <taxon>Dalbergieae</taxon>
        <taxon>Pterocarpus clade</taxon>
        <taxon>Arachis</taxon>
    </lineage>
</organism>
<feature type="transmembrane region" description="Helical" evidence="1">
    <location>
        <begin position="7"/>
        <end position="26"/>
    </location>
</feature>
<feature type="domain" description="SCP" evidence="2">
    <location>
        <begin position="30"/>
        <end position="156"/>
    </location>
</feature>
<dbReference type="Gene3D" id="3.40.33.10">
    <property type="entry name" value="CAP"/>
    <property type="match status" value="1"/>
</dbReference>
<comment type="caution">
    <text evidence="3">The sequence shown here is derived from an EMBL/GenBank/DDBJ whole genome shotgun (WGS) entry which is preliminary data.</text>
</comment>